<evidence type="ECO:0000313" key="4">
    <source>
        <dbReference type="Proteomes" id="UP000235392"/>
    </source>
</evidence>
<dbReference type="Proteomes" id="UP000235388">
    <property type="component" value="Unassembled WGS sequence"/>
</dbReference>
<organism evidence="1 4">
    <name type="scientific">Puccinia coronata f. sp. avenae</name>
    <dbReference type="NCBI Taxonomy" id="200324"/>
    <lineage>
        <taxon>Eukaryota</taxon>
        <taxon>Fungi</taxon>
        <taxon>Dikarya</taxon>
        <taxon>Basidiomycota</taxon>
        <taxon>Pucciniomycotina</taxon>
        <taxon>Pucciniomycetes</taxon>
        <taxon>Pucciniales</taxon>
        <taxon>Pucciniaceae</taxon>
        <taxon>Puccinia</taxon>
    </lineage>
</organism>
<evidence type="ECO:0000313" key="3">
    <source>
        <dbReference type="Proteomes" id="UP000235388"/>
    </source>
</evidence>
<comment type="caution">
    <text evidence="1">The sequence shown here is derived from an EMBL/GenBank/DDBJ whole genome shotgun (WGS) entry which is preliminary data.</text>
</comment>
<sequence>MYGAASAEAIHQLRYCSVPKLGPPRDMKKKQVRSRMIQAQMPFRLAGPVTEWKWIPRSLGRHNSLTTILLNPQRKVMSGIS</sequence>
<evidence type="ECO:0000313" key="2">
    <source>
        <dbReference type="EMBL" id="PLW56604.1"/>
    </source>
</evidence>
<dbReference type="AlphaFoldDB" id="A0A2N5VP32"/>
<protein>
    <submittedName>
        <fullName evidence="1">Uncharacterized protein</fullName>
    </submittedName>
</protein>
<dbReference type="EMBL" id="PGCI01000004">
    <property type="protein sequence ID" value="PLW51744.1"/>
    <property type="molecule type" value="Genomic_DNA"/>
</dbReference>
<proteinExistence type="predicted"/>
<dbReference type="Proteomes" id="UP000235392">
    <property type="component" value="Unassembled WGS sequence"/>
</dbReference>
<keyword evidence="3" id="KW-1185">Reference proteome</keyword>
<gene>
    <name evidence="2" type="ORF">PCANC_01497</name>
    <name evidence="1" type="ORF">PCASD_00520</name>
</gene>
<reference evidence="3 4" key="1">
    <citation type="submission" date="2017-11" db="EMBL/GenBank/DDBJ databases">
        <title>De novo assembly and phasing of dikaryotic genomes from two isolates of Puccinia coronata f. sp. avenae, the causal agent of oat crown rust.</title>
        <authorList>
            <person name="Miller M.E."/>
            <person name="Zhang Y."/>
            <person name="Omidvar V."/>
            <person name="Sperschneider J."/>
            <person name="Schwessinger B."/>
            <person name="Raley C."/>
            <person name="Palmer J.M."/>
            <person name="Garnica D."/>
            <person name="Upadhyaya N."/>
            <person name="Rathjen J."/>
            <person name="Taylor J.M."/>
            <person name="Park R.F."/>
            <person name="Dodds P.N."/>
            <person name="Hirsch C.D."/>
            <person name="Kianian S.F."/>
            <person name="Figueroa M."/>
        </authorList>
    </citation>
    <scope>NUCLEOTIDE SEQUENCE [LARGE SCALE GENOMIC DNA]</scope>
    <source>
        <strain evidence="2">12NC29</strain>
        <strain evidence="1">12SD80</strain>
    </source>
</reference>
<name>A0A2N5VP32_9BASI</name>
<accession>A0A2N5VP32</accession>
<evidence type="ECO:0000313" key="1">
    <source>
        <dbReference type="EMBL" id="PLW51744.1"/>
    </source>
</evidence>
<dbReference type="EMBL" id="PGCJ01000019">
    <property type="protein sequence ID" value="PLW56604.1"/>
    <property type="molecule type" value="Genomic_DNA"/>
</dbReference>